<dbReference type="OrthoDB" id="1201990at2"/>
<dbReference type="AlphaFoldDB" id="A0A1H9DM07"/>
<keyword evidence="2" id="KW-1185">Reference proteome</keyword>
<dbReference type="Gene3D" id="3.40.50.300">
    <property type="entry name" value="P-loop containing nucleotide triphosphate hydrolases"/>
    <property type="match status" value="1"/>
</dbReference>
<protein>
    <submittedName>
        <fullName evidence="1">Adenylate kinase</fullName>
    </submittedName>
</protein>
<dbReference type="SUPFAM" id="SSF52540">
    <property type="entry name" value="P-loop containing nucleoside triphosphate hydrolases"/>
    <property type="match status" value="1"/>
</dbReference>
<accession>A0A1H9DM07</accession>
<organism evidence="1 2">
    <name type="scientific">Piscibacillus halophilus</name>
    <dbReference type="NCBI Taxonomy" id="571933"/>
    <lineage>
        <taxon>Bacteria</taxon>
        <taxon>Bacillati</taxon>
        <taxon>Bacillota</taxon>
        <taxon>Bacilli</taxon>
        <taxon>Bacillales</taxon>
        <taxon>Bacillaceae</taxon>
        <taxon>Piscibacillus</taxon>
    </lineage>
</organism>
<dbReference type="STRING" id="571933.SAMN05216362_10757"/>
<keyword evidence="1" id="KW-0418">Kinase</keyword>
<dbReference type="PANTHER" id="PTHR37816">
    <property type="entry name" value="YALI0E33011P"/>
    <property type="match status" value="1"/>
</dbReference>
<dbReference type="EMBL" id="FOES01000007">
    <property type="protein sequence ID" value="SEQ14536.1"/>
    <property type="molecule type" value="Genomic_DNA"/>
</dbReference>
<dbReference type="NCBIfam" id="NF005994">
    <property type="entry name" value="PRK08118.1"/>
    <property type="match status" value="1"/>
</dbReference>
<evidence type="ECO:0000313" key="2">
    <source>
        <dbReference type="Proteomes" id="UP000199427"/>
    </source>
</evidence>
<dbReference type="PANTHER" id="PTHR37816:SF3">
    <property type="entry name" value="MODULATES DNA TOPOLOGY"/>
    <property type="match status" value="1"/>
</dbReference>
<reference evidence="1 2" key="1">
    <citation type="submission" date="2016-10" db="EMBL/GenBank/DDBJ databases">
        <authorList>
            <person name="de Groot N.N."/>
        </authorList>
    </citation>
    <scope>NUCLEOTIDE SEQUENCE [LARGE SCALE GENOMIC DNA]</scope>
    <source>
        <strain evidence="1 2">DSM 21633</strain>
    </source>
</reference>
<dbReference type="GO" id="GO:0016301">
    <property type="term" value="F:kinase activity"/>
    <property type="evidence" value="ECO:0007669"/>
    <property type="project" value="UniProtKB-KW"/>
</dbReference>
<dbReference type="InterPro" id="IPR052922">
    <property type="entry name" value="Cytidylate_Kinase-2"/>
</dbReference>
<sequence length="175" mass="21203">MKRVILIGSPGSGKSTMSRELARILNLKLYHLDNLFWSPGWIMASREEQIEITKELIQEDEWMIDGNYNGTLDLRLERADFVVLFDLPRWLCMIRIFKRMIQYRNQQRPDFNAGTERFNWEFIKYVWAFRKSKRPAIYEKISQYPEKNVVLLKKRRDVDVFLQKIRVEQHDFRAI</sequence>
<gene>
    <name evidence="1" type="ORF">SAMN05216362_10757</name>
</gene>
<keyword evidence="1" id="KW-0808">Transferase</keyword>
<name>A0A1H9DM07_9BACI</name>
<proteinExistence type="predicted"/>
<evidence type="ECO:0000313" key="1">
    <source>
        <dbReference type="EMBL" id="SEQ14536.1"/>
    </source>
</evidence>
<dbReference type="Proteomes" id="UP000199427">
    <property type="component" value="Unassembled WGS sequence"/>
</dbReference>
<dbReference type="InterPro" id="IPR027417">
    <property type="entry name" value="P-loop_NTPase"/>
</dbReference>